<dbReference type="GO" id="GO:0032259">
    <property type="term" value="P:methylation"/>
    <property type="evidence" value="ECO:0007669"/>
    <property type="project" value="UniProtKB-KW"/>
</dbReference>
<dbReference type="RefSeq" id="WP_183656692.1">
    <property type="nucleotide sequence ID" value="NZ_JACHWU010000004.1"/>
</dbReference>
<accession>A0A839S6U0</accession>
<dbReference type="PIRSF" id="PIRSF006487">
    <property type="entry name" value="GcvT"/>
    <property type="match status" value="1"/>
</dbReference>
<sequence>MTQTETPTSRLHAAYPESTVYGAVGDAVVALRFSEIEDEYDAIRNRSAVFDLAGTPLIEISGSGANDVAQRILGRDVEFLTAERCMTSLVLETDGTVVDQVEVWGREDGLLLAGSVGAGERLLEHLRSEAADRVTITDRTGELALLAFEGPYAWGVVGRLIDGELAALPFESIVDATWEGEDIVFARTGSTAEYGYKILASAEAAEKLWARATEEATPAGYEALELAMLEVRQPIVRAEATGANVVEMGAGWLVDITKDDFVGKDAVQAAFAAETRRTIGFSGGSAVPEAGTEVTVDGEAVGEVVHAVHSLALGTTLGLARIAPDLAAAGLTLTVGDAEVRTLTSPYVTPKSWSTPII</sequence>
<dbReference type="GO" id="GO:0008168">
    <property type="term" value="F:methyltransferase activity"/>
    <property type="evidence" value="ECO:0007669"/>
    <property type="project" value="UniProtKB-KW"/>
</dbReference>
<name>A0A839S6U0_9PSEU</name>
<dbReference type="EMBL" id="JACHWU010000004">
    <property type="protein sequence ID" value="MBB3052449.1"/>
    <property type="molecule type" value="Genomic_DNA"/>
</dbReference>
<dbReference type="InterPro" id="IPR027266">
    <property type="entry name" value="TrmE/GcvT-like"/>
</dbReference>
<keyword evidence="4" id="KW-1185">Reference proteome</keyword>
<dbReference type="InterPro" id="IPR028896">
    <property type="entry name" value="GcvT/YgfZ/DmdA"/>
</dbReference>
<dbReference type="SUPFAM" id="SSF103025">
    <property type="entry name" value="Folate-binding domain"/>
    <property type="match status" value="1"/>
</dbReference>
<dbReference type="Gene3D" id="3.30.1360.120">
    <property type="entry name" value="Probable tRNA modification gtpase trme, domain 1"/>
    <property type="match status" value="1"/>
</dbReference>
<keyword evidence="3" id="KW-0489">Methyltransferase</keyword>
<dbReference type="InterPro" id="IPR013977">
    <property type="entry name" value="GcvT_C"/>
</dbReference>
<dbReference type="AlphaFoldDB" id="A0A839S6U0"/>
<dbReference type="Pfam" id="PF01571">
    <property type="entry name" value="GCV_T"/>
    <property type="match status" value="1"/>
</dbReference>
<keyword evidence="3" id="KW-0808">Transferase</keyword>
<dbReference type="Pfam" id="PF08669">
    <property type="entry name" value="GCV_T_C"/>
    <property type="match status" value="1"/>
</dbReference>
<dbReference type="SUPFAM" id="SSF101790">
    <property type="entry name" value="Aminomethyltransferase beta-barrel domain"/>
    <property type="match status" value="1"/>
</dbReference>
<dbReference type="GO" id="GO:0004047">
    <property type="term" value="F:aminomethyltransferase activity"/>
    <property type="evidence" value="ECO:0007669"/>
    <property type="project" value="UniProtKB-EC"/>
</dbReference>
<dbReference type="PANTHER" id="PTHR43757">
    <property type="entry name" value="AMINOMETHYLTRANSFERASE"/>
    <property type="match status" value="1"/>
</dbReference>
<evidence type="ECO:0000259" key="2">
    <source>
        <dbReference type="Pfam" id="PF08669"/>
    </source>
</evidence>
<gene>
    <name evidence="3" type="ORF">FHS23_003483</name>
</gene>
<reference evidence="3 4" key="1">
    <citation type="submission" date="2020-08" db="EMBL/GenBank/DDBJ databases">
        <title>Genomic Encyclopedia of Type Strains, Phase III (KMG-III): the genomes of soil and plant-associated and newly described type strains.</title>
        <authorList>
            <person name="Whitman W."/>
        </authorList>
    </citation>
    <scope>NUCLEOTIDE SEQUENCE [LARGE SCALE GENOMIC DNA]</scope>
    <source>
        <strain evidence="3 4">CECT 8577</strain>
    </source>
</reference>
<evidence type="ECO:0000259" key="1">
    <source>
        <dbReference type="Pfam" id="PF01571"/>
    </source>
</evidence>
<comment type="caution">
    <text evidence="3">The sequence shown here is derived from an EMBL/GenBank/DDBJ whole genome shotgun (WGS) entry which is preliminary data.</text>
</comment>
<dbReference type="PANTHER" id="PTHR43757:SF2">
    <property type="entry name" value="AMINOMETHYLTRANSFERASE, MITOCHONDRIAL"/>
    <property type="match status" value="1"/>
</dbReference>
<feature type="domain" description="GCVT N-terminal" evidence="1">
    <location>
        <begin position="32"/>
        <end position="258"/>
    </location>
</feature>
<protein>
    <submittedName>
        <fullName evidence="3">Aminomethyltransferase</fullName>
        <ecNumber evidence="3">2.1.2.10</ecNumber>
    </submittedName>
</protein>
<evidence type="ECO:0000313" key="3">
    <source>
        <dbReference type="EMBL" id="MBB3052449.1"/>
    </source>
</evidence>
<dbReference type="Proteomes" id="UP000550714">
    <property type="component" value="Unassembled WGS sequence"/>
</dbReference>
<dbReference type="EC" id="2.1.2.10" evidence="3"/>
<evidence type="ECO:0000313" key="4">
    <source>
        <dbReference type="Proteomes" id="UP000550714"/>
    </source>
</evidence>
<proteinExistence type="predicted"/>
<dbReference type="InterPro" id="IPR029043">
    <property type="entry name" value="GcvT/YgfZ_C"/>
</dbReference>
<dbReference type="InterPro" id="IPR006222">
    <property type="entry name" value="GCVT_N"/>
</dbReference>
<organism evidence="3 4">
    <name type="scientific">Prauserella isguenensis</name>
    <dbReference type="NCBI Taxonomy" id="1470180"/>
    <lineage>
        <taxon>Bacteria</taxon>
        <taxon>Bacillati</taxon>
        <taxon>Actinomycetota</taxon>
        <taxon>Actinomycetes</taxon>
        <taxon>Pseudonocardiales</taxon>
        <taxon>Pseudonocardiaceae</taxon>
        <taxon>Prauserella</taxon>
    </lineage>
</organism>
<feature type="domain" description="Aminomethyltransferase C-terminal" evidence="2">
    <location>
        <begin position="276"/>
        <end position="336"/>
    </location>
</feature>